<dbReference type="SMART" id="SM01117">
    <property type="entry name" value="Cyt-b5"/>
    <property type="match status" value="1"/>
</dbReference>
<dbReference type="PRINTS" id="PR00407">
    <property type="entry name" value="EUMOPTERIN"/>
</dbReference>
<dbReference type="SUPFAM" id="SSF56524">
    <property type="entry name" value="Oxidoreductase molybdopterin-binding domain"/>
    <property type="match status" value="1"/>
</dbReference>
<dbReference type="STRING" id="1093900.A0A507B9I7"/>
<organism evidence="17 18">
    <name type="scientific">Thyridium curvatum</name>
    <dbReference type="NCBI Taxonomy" id="1093900"/>
    <lineage>
        <taxon>Eukaryota</taxon>
        <taxon>Fungi</taxon>
        <taxon>Dikarya</taxon>
        <taxon>Ascomycota</taxon>
        <taxon>Pezizomycotina</taxon>
        <taxon>Sordariomycetes</taxon>
        <taxon>Sordariomycetidae</taxon>
        <taxon>Thyridiales</taxon>
        <taxon>Thyridiaceae</taxon>
        <taxon>Thyridium</taxon>
    </lineage>
</organism>
<dbReference type="Gene3D" id="2.60.40.650">
    <property type="match status" value="1"/>
</dbReference>
<dbReference type="PANTHER" id="PTHR19372">
    <property type="entry name" value="SULFITE REDUCTASE"/>
    <property type="match status" value="1"/>
</dbReference>
<dbReference type="EC" id="1.8.3.1" evidence="5"/>
<dbReference type="PANTHER" id="PTHR19372:SF7">
    <property type="entry name" value="SULFITE OXIDASE, MITOCHONDRIAL"/>
    <property type="match status" value="1"/>
</dbReference>
<dbReference type="GO" id="GO:0008482">
    <property type="term" value="F:sulfite oxidase activity"/>
    <property type="evidence" value="ECO:0007669"/>
    <property type="project" value="UniProtKB-EC"/>
</dbReference>
<evidence type="ECO:0000256" key="10">
    <source>
        <dbReference type="ARBA" id="ARBA00022723"/>
    </source>
</evidence>
<reference evidence="17 18" key="1">
    <citation type="submission" date="2019-06" db="EMBL/GenBank/DDBJ databases">
        <title>Draft genome sequence of the filamentous fungus Phialemoniopsis curvata isolated from diesel fuel.</title>
        <authorList>
            <person name="Varaljay V.A."/>
            <person name="Lyon W.J."/>
            <person name="Crouch A.L."/>
            <person name="Drake C.E."/>
            <person name="Hollomon J.M."/>
            <person name="Nadeau L.J."/>
            <person name="Nunn H.S."/>
            <person name="Stevenson B.S."/>
            <person name="Bojanowski C.L."/>
            <person name="Crookes-Goodson W.J."/>
        </authorList>
    </citation>
    <scope>NUCLEOTIDE SEQUENCE [LARGE SCALE GENOMIC DNA]</scope>
    <source>
        <strain evidence="17 18">D216</strain>
    </source>
</reference>
<dbReference type="Pfam" id="PF00174">
    <property type="entry name" value="Oxidored_molyb"/>
    <property type="match status" value="1"/>
</dbReference>
<dbReference type="PROSITE" id="PS50255">
    <property type="entry name" value="CYTOCHROME_B5_2"/>
    <property type="match status" value="1"/>
</dbReference>
<evidence type="ECO:0000256" key="5">
    <source>
        <dbReference type="ARBA" id="ARBA00012505"/>
    </source>
</evidence>
<gene>
    <name evidence="17" type="ORF">E0L32_004551</name>
</gene>
<keyword evidence="13" id="KW-0496">Mitochondrion</keyword>
<dbReference type="FunFam" id="3.90.420.10:FF:000002">
    <property type="entry name" value="sulfite oxidase, mitochondrial"/>
    <property type="match status" value="1"/>
</dbReference>
<evidence type="ECO:0000256" key="1">
    <source>
        <dbReference type="ARBA" id="ARBA00001924"/>
    </source>
</evidence>
<comment type="cofactor">
    <cofactor evidence="2">
        <name>heme b</name>
        <dbReference type="ChEBI" id="CHEBI:60344"/>
    </cofactor>
</comment>
<evidence type="ECO:0000256" key="8">
    <source>
        <dbReference type="ARBA" id="ARBA00022505"/>
    </source>
</evidence>
<keyword evidence="8" id="KW-0500">Molybdenum</keyword>
<sequence>MAAQAPRSLLSQVLRIAARPQPAVRIRPSWQPCSRRCIHATPRRLTARPDHAGGKRANRNNGSFTLLAASGGLLASLFAILPPDSKPTKKKSEAAAAPPEESAQVSSVIDNRDPSLPRFRLADVKKHDASSPEPWVTSGDKVYNITEWIPAHPGGEVILRAAGSSIDPYWDIFTIHKTQYVRDILETYLVGFIDVADLDEHGQPRRESIEDPFAQDPARDPRLLTLTQKPRNAEPPGQELARDFLTPNELFYVRNHMWVPVVDEEEKAGTSAFALTIELPDGETKKYSMRDLRERFPHHRVTAVMQCSGNRRSDMTRAVGATNGLQWGAGAISNAEWEGVRLSDVLADAGFKTADQYAAASTAVTPIDSTSQTSNDDQVPDPKNMHVHLAGMEAYSASIPLSTAIDPRGDVLLAWGMNGKVLPRDHGYPLRAVVPGHVAARSVKWLNRIAVADEESSSQWQKRDYKCFGPNEGAKPNWDKYPAMQELPVTSAVTSVRVGRDAEKEASTTTLELEKLNGERAPPGVKCPRAWAKEHVQPEELAHAPPVSLAGYAYSGGGHRVVRVDVSTDGGRTWDQARLLDSGEGEGEGDGQGQKIYGNKAWSWRRWQYAGRLPASKEGECAEVVVKATDDAYNGQPETQASVYNARGNLATAWHRVKVCPRCVGREEWVTGDVFGSGFKKEEPRKDEGKK</sequence>
<dbReference type="GO" id="GO:0030151">
    <property type="term" value="F:molybdenum ion binding"/>
    <property type="evidence" value="ECO:0007669"/>
    <property type="project" value="InterPro"/>
</dbReference>
<comment type="catalytic activity">
    <reaction evidence="14">
        <text>nitrite + NADP(+) + H2O = nitrate + NADPH + H(+)</text>
        <dbReference type="Rhea" id="RHEA:19061"/>
        <dbReference type="ChEBI" id="CHEBI:15377"/>
        <dbReference type="ChEBI" id="CHEBI:15378"/>
        <dbReference type="ChEBI" id="CHEBI:16301"/>
        <dbReference type="ChEBI" id="CHEBI:17632"/>
        <dbReference type="ChEBI" id="CHEBI:57783"/>
        <dbReference type="ChEBI" id="CHEBI:58349"/>
        <dbReference type="EC" id="1.7.1.3"/>
    </reaction>
</comment>
<evidence type="ECO:0000256" key="6">
    <source>
        <dbReference type="ARBA" id="ARBA00012673"/>
    </source>
</evidence>
<evidence type="ECO:0000256" key="4">
    <source>
        <dbReference type="ARBA" id="ARBA00004971"/>
    </source>
</evidence>
<evidence type="ECO:0000256" key="7">
    <source>
        <dbReference type="ARBA" id="ARBA00015499"/>
    </source>
</evidence>
<comment type="cofactor">
    <cofactor evidence="1">
        <name>Mo-molybdopterin</name>
        <dbReference type="ChEBI" id="CHEBI:71302"/>
    </cofactor>
</comment>
<evidence type="ECO:0000256" key="14">
    <source>
        <dbReference type="ARBA" id="ARBA00049155"/>
    </source>
</evidence>
<evidence type="ECO:0000256" key="15">
    <source>
        <dbReference type="SAM" id="MobiDB-lite"/>
    </source>
</evidence>
<dbReference type="RefSeq" id="XP_030996985.1">
    <property type="nucleotide sequence ID" value="XM_031138974.1"/>
</dbReference>
<evidence type="ECO:0000256" key="13">
    <source>
        <dbReference type="ARBA" id="ARBA00023128"/>
    </source>
</evidence>
<evidence type="ECO:0000313" key="17">
    <source>
        <dbReference type="EMBL" id="TPX15274.1"/>
    </source>
</evidence>
<evidence type="ECO:0000256" key="9">
    <source>
        <dbReference type="ARBA" id="ARBA00022617"/>
    </source>
</evidence>
<dbReference type="GO" id="GO:0006790">
    <property type="term" value="P:sulfur compound metabolic process"/>
    <property type="evidence" value="ECO:0007669"/>
    <property type="project" value="TreeGrafter"/>
</dbReference>
<dbReference type="AlphaFoldDB" id="A0A507B9I7"/>
<dbReference type="InterPro" id="IPR000572">
    <property type="entry name" value="OxRdtase_Mopterin-bd_dom"/>
</dbReference>
<feature type="region of interest" description="Disordered" evidence="15">
    <location>
        <begin position="87"/>
        <end position="111"/>
    </location>
</feature>
<accession>A0A507B9I7</accession>
<dbReference type="InterPro" id="IPR001199">
    <property type="entry name" value="Cyt_B5-like_heme/steroid-bd"/>
</dbReference>
<dbReference type="GeneID" id="41971998"/>
<dbReference type="InterPro" id="IPR005066">
    <property type="entry name" value="MoCF_OxRdtse_dimer"/>
</dbReference>
<evidence type="ECO:0000256" key="12">
    <source>
        <dbReference type="ARBA" id="ARBA00023004"/>
    </source>
</evidence>
<dbReference type="Proteomes" id="UP000319257">
    <property type="component" value="Unassembled WGS sequence"/>
</dbReference>
<keyword evidence="9" id="KW-0349">Heme</keyword>
<proteinExistence type="predicted"/>
<keyword evidence="10" id="KW-0479">Metal-binding</keyword>
<evidence type="ECO:0000256" key="11">
    <source>
        <dbReference type="ARBA" id="ARBA00023002"/>
    </source>
</evidence>
<comment type="subcellular location">
    <subcellularLocation>
        <location evidence="3">Mitochondrion intermembrane space</location>
    </subcellularLocation>
</comment>
<keyword evidence="11" id="KW-0560">Oxidoreductase</keyword>
<dbReference type="GO" id="GO:0020037">
    <property type="term" value="F:heme binding"/>
    <property type="evidence" value="ECO:0007669"/>
    <property type="project" value="TreeGrafter"/>
</dbReference>
<keyword evidence="18" id="KW-1185">Reference proteome</keyword>
<dbReference type="GO" id="GO:0050464">
    <property type="term" value="F:nitrate reductase (NADPH) activity"/>
    <property type="evidence" value="ECO:0007669"/>
    <property type="project" value="UniProtKB-EC"/>
</dbReference>
<protein>
    <recommendedName>
        <fullName evidence="7">Nitrate reductase [NADPH]</fullName>
        <ecNumber evidence="6">1.7.1.3</ecNumber>
        <ecNumber evidence="5">1.8.3.1</ecNumber>
    </recommendedName>
</protein>
<evidence type="ECO:0000259" key="16">
    <source>
        <dbReference type="PROSITE" id="PS50255"/>
    </source>
</evidence>
<dbReference type="FunFam" id="3.10.120.10:FF:000007">
    <property type="entry name" value="Sulfite oxidase, mitochondrial"/>
    <property type="match status" value="1"/>
</dbReference>
<feature type="domain" description="Cytochrome b5 heme-binding" evidence="16">
    <location>
        <begin position="116"/>
        <end position="194"/>
    </location>
</feature>
<dbReference type="InParanoid" id="A0A507B9I7"/>
<dbReference type="Pfam" id="PF03404">
    <property type="entry name" value="Mo-co_dimer"/>
    <property type="match status" value="1"/>
</dbReference>
<dbReference type="OrthoDB" id="10051395at2759"/>
<dbReference type="GO" id="GO:0005758">
    <property type="term" value="C:mitochondrial intermembrane space"/>
    <property type="evidence" value="ECO:0007669"/>
    <property type="project" value="UniProtKB-SubCell"/>
</dbReference>
<dbReference type="InterPro" id="IPR036400">
    <property type="entry name" value="Cyt_B5-like_heme/steroid_sf"/>
</dbReference>
<dbReference type="Gene3D" id="3.90.420.10">
    <property type="entry name" value="Oxidoreductase, molybdopterin-binding domain"/>
    <property type="match status" value="1"/>
</dbReference>
<dbReference type="InterPro" id="IPR036374">
    <property type="entry name" value="OxRdtase_Mopterin-bd_sf"/>
</dbReference>
<name>A0A507B9I7_9PEZI</name>
<dbReference type="GO" id="GO:0043546">
    <property type="term" value="F:molybdopterin cofactor binding"/>
    <property type="evidence" value="ECO:0007669"/>
    <property type="project" value="TreeGrafter"/>
</dbReference>
<comment type="pathway">
    <text evidence="4">Energy metabolism; sulfur metabolism.</text>
</comment>
<keyword evidence="12" id="KW-0408">Iron</keyword>
<dbReference type="SUPFAM" id="SSF81296">
    <property type="entry name" value="E set domains"/>
    <property type="match status" value="1"/>
</dbReference>
<dbReference type="EMBL" id="SKBQ01000022">
    <property type="protein sequence ID" value="TPX15274.1"/>
    <property type="molecule type" value="Genomic_DNA"/>
</dbReference>
<dbReference type="Gene3D" id="3.10.120.10">
    <property type="entry name" value="Cytochrome b5-like heme/steroid binding domain"/>
    <property type="match status" value="1"/>
</dbReference>
<dbReference type="InterPro" id="IPR008335">
    <property type="entry name" value="Mopterin_OxRdtase_euk"/>
</dbReference>
<evidence type="ECO:0000313" key="18">
    <source>
        <dbReference type="Proteomes" id="UP000319257"/>
    </source>
</evidence>
<dbReference type="EC" id="1.7.1.3" evidence="6"/>
<dbReference type="InterPro" id="IPR014756">
    <property type="entry name" value="Ig_E-set"/>
</dbReference>
<dbReference type="SUPFAM" id="SSF55856">
    <property type="entry name" value="Cytochrome b5-like heme/steroid binding domain"/>
    <property type="match status" value="1"/>
</dbReference>
<dbReference type="Pfam" id="PF00173">
    <property type="entry name" value="Cyt-b5"/>
    <property type="match status" value="1"/>
</dbReference>
<comment type="caution">
    <text evidence="17">The sequence shown here is derived from an EMBL/GenBank/DDBJ whole genome shotgun (WGS) entry which is preliminary data.</text>
</comment>
<evidence type="ECO:0000256" key="2">
    <source>
        <dbReference type="ARBA" id="ARBA00001970"/>
    </source>
</evidence>
<feature type="compositionally biased region" description="Low complexity" evidence="15">
    <location>
        <begin position="94"/>
        <end position="103"/>
    </location>
</feature>
<evidence type="ECO:0000256" key="3">
    <source>
        <dbReference type="ARBA" id="ARBA00004569"/>
    </source>
</evidence>